<keyword evidence="1" id="KW-0472">Membrane</keyword>
<keyword evidence="1" id="KW-1133">Transmembrane helix</keyword>
<evidence type="ECO:0000313" key="2">
    <source>
        <dbReference type="EMBL" id="MED6141616.1"/>
    </source>
</evidence>
<organism evidence="2 3">
    <name type="scientific">Stylosanthes scabra</name>
    <dbReference type="NCBI Taxonomy" id="79078"/>
    <lineage>
        <taxon>Eukaryota</taxon>
        <taxon>Viridiplantae</taxon>
        <taxon>Streptophyta</taxon>
        <taxon>Embryophyta</taxon>
        <taxon>Tracheophyta</taxon>
        <taxon>Spermatophyta</taxon>
        <taxon>Magnoliopsida</taxon>
        <taxon>eudicotyledons</taxon>
        <taxon>Gunneridae</taxon>
        <taxon>Pentapetalae</taxon>
        <taxon>rosids</taxon>
        <taxon>fabids</taxon>
        <taxon>Fabales</taxon>
        <taxon>Fabaceae</taxon>
        <taxon>Papilionoideae</taxon>
        <taxon>50 kb inversion clade</taxon>
        <taxon>dalbergioids sensu lato</taxon>
        <taxon>Dalbergieae</taxon>
        <taxon>Pterocarpus clade</taxon>
        <taxon>Stylosanthes</taxon>
    </lineage>
</organism>
<keyword evidence="1" id="KW-0812">Transmembrane</keyword>
<accession>A0ABU6SYS9</accession>
<reference evidence="2 3" key="1">
    <citation type="journal article" date="2023" name="Plants (Basel)">
        <title>Bridging the Gap: Combining Genomics and Transcriptomics Approaches to Understand Stylosanthes scabra, an Orphan Legume from the Brazilian Caatinga.</title>
        <authorList>
            <person name="Ferreira-Neto J.R.C."/>
            <person name="da Silva M.D."/>
            <person name="Binneck E."/>
            <person name="de Melo N.F."/>
            <person name="da Silva R.H."/>
            <person name="de Melo A.L.T.M."/>
            <person name="Pandolfi V."/>
            <person name="Bustamante F.O."/>
            <person name="Brasileiro-Vidal A.C."/>
            <person name="Benko-Iseppon A.M."/>
        </authorList>
    </citation>
    <scope>NUCLEOTIDE SEQUENCE [LARGE SCALE GENOMIC DNA]</scope>
    <source>
        <tissue evidence="2">Leaves</tissue>
    </source>
</reference>
<keyword evidence="3" id="KW-1185">Reference proteome</keyword>
<comment type="caution">
    <text evidence="2">The sequence shown here is derived from an EMBL/GenBank/DDBJ whole genome shotgun (WGS) entry which is preliminary data.</text>
</comment>
<sequence>MVLGNPSLPFSLIPCAILTIFSAIMSSALTSSPLMMQWIRIALITGISDLLEDASKWLQECIDQLALGLAADHALSWSQSQLLHAALCLEPHNIPQVLRREIHHLTPDITPECMPSSLFYFLFGQNGISIELMDEVLNLTPNLKLCLSSSTKRNRGVVLQKVEQRVGGWVGFYFMCGWWYGGCRICVDVGLGGMWVGAEKEVWGCLGCMCREVKSMRGWWYGLQRSRRGCVRIEERGS</sequence>
<gene>
    <name evidence="2" type="ORF">PIB30_105216</name>
</gene>
<dbReference type="EMBL" id="JASCZI010064221">
    <property type="protein sequence ID" value="MED6141616.1"/>
    <property type="molecule type" value="Genomic_DNA"/>
</dbReference>
<name>A0ABU6SYS9_9FABA</name>
<evidence type="ECO:0000256" key="1">
    <source>
        <dbReference type="SAM" id="Phobius"/>
    </source>
</evidence>
<feature type="transmembrane region" description="Helical" evidence="1">
    <location>
        <begin position="6"/>
        <end position="30"/>
    </location>
</feature>
<dbReference type="Proteomes" id="UP001341840">
    <property type="component" value="Unassembled WGS sequence"/>
</dbReference>
<evidence type="ECO:0000313" key="3">
    <source>
        <dbReference type="Proteomes" id="UP001341840"/>
    </source>
</evidence>
<protein>
    <submittedName>
        <fullName evidence="2">Uncharacterized protein</fullName>
    </submittedName>
</protein>
<proteinExistence type="predicted"/>